<keyword evidence="1" id="KW-0472">Membrane</keyword>
<gene>
    <name evidence="2" type="ORF">NFC81_15490</name>
</gene>
<accession>A0AB38YFL0</accession>
<dbReference type="AlphaFoldDB" id="A0AB38YFL0"/>
<sequence length="103" mass="10795">MMLELTPLTAVLVIFLMAGVTYLTRIGGVLILAQLNIGPRTERFIQAMSGSALVAIVAPVAAAGDSGARLALLATLLVMLLTRKALLAIAAGIMTAALWRLFF</sequence>
<evidence type="ECO:0000313" key="2">
    <source>
        <dbReference type="EMBL" id="WLD58097.1"/>
    </source>
</evidence>
<protein>
    <submittedName>
        <fullName evidence="2">AzlD domain-containing protein</fullName>
    </submittedName>
</protein>
<evidence type="ECO:0000256" key="1">
    <source>
        <dbReference type="SAM" id="Phobius"/>
    </source>
</evidence>
<feature type="transmembrane region" description="Helical" evidence="1">
    <location>
        <begin position="44"/>
        <end position="64"/>
    </location>
</feature>
<proteinExistence type="predicted"/>
<name>A0AB38YFL0_9GAMM</name>
<dbReference type="InterPro" id="IPR008407">
    <property type="entry name" value="Brnchd-chn_aa_trnsp_AzlD"/>
</dbReference>
<reference evidence="2" key="1">
    <citation type="submission" date="2022-07" db="EMBL/GenBank/DDBJ databases">
        <title>Complete genome sequence of Salinispirillum sp. LH10-3-1 capable of multiple carbohydrate inversion isolated from a soda lake.</title>
        <authorList>
            <person name="Liu J."/>
            <person name="Zhai Y."/>
            <person name="Zhang H."/>
            <person name="Yang H."/>
            <person name="Qu J."/>
            <person name="Li J."/>
        </authorList>
    </citation>
    <scope>NUCLEOTIDE SEQUENCE</scope>
    <source>
        <strain evidence="2">LH 10-3-1</strain>
    </source>
</reference>
<feature type="transmembrane region" description="Helical" evidence="1">
    <location>
        <begin position="70"/>
        <end position="99"/>
    </location>
</feature>
<feature type="transmembrane region" description="Helical" evidence="1">
    <location>
        <begin position="12"/>
        <end position="32"/>
    </location>
</feature>
<organism evidence="2">
    <name type="scientific">Salinispirillum sp. LH 10-3-1</name>
    <dbReference type="NCBI Taxonomy" id="2952525"/>
    <lineage>
        <taxon>Bacteria</taxon>
        <taxon>Pseudomonadati</taxon>
        <taxon>Pseudomonadota</taxon>
        <taxon>Gammaproteobacteria</taxon>
        <taxon>Oceanospirillales</taxon>
        <taxon>Saccharospirillaceae</taxon>
        <taxon>Salinispirillum</taxon>
    </lineage>
</organism>
<dbReference type="Pfam" id="PF05437">
    <property type="entry name" value="AzlD"/>
    <property type="match status" value="1"/>
</dbReference>
<dbReference type="RefSeq" id="WP_304995383.1">
    <property type="nucleotide sequence ID" value="NZ_CP101717.1"/>
</dbReference>
<dbReference type="EMBL" id="CP101717">
    <property type="protein sequence ID" value="WLD58097.1"/>
    <property type="molecule type" value="Genomic_DNA"/>
</dbReference>
<keyword evidence="1" id="KW-1133">Transmembrane helix</keyword>
<keyword evidence="1" id="KW-0812">Transmembrane</keyword>